<evidence type="ECO:0000313" key="2">
    <source>
        <dbReference type="EMBL" id="TZG23731.1"/>
    </source>
</evidence>
<name>A0A5D9C1B7_9SPHN</name>
<evidence type="ECO:0000313" key="3">
    <source>
        <dbReference type="Proteomes" id="UP000322077"/>
    </source>
</evidence>
<sequence length="184" mass="18922">MRAIRFVIAAVALLWAALIGSPALAQITPGAVAVGAPAPDAVAPAYSFDFGTGTYSIPFATAFTFSRASPKTNLFPASPPGFAWTSFANDVLVTDPIKGASIERANPFNYYPNSTSPADVVTTTSLTPGDYVLWITSANGNGKICATGGTALISNGRKSSLAGEPSSDIGEPCARQNESVAFQV</sequence>
<evidence type="ECO:0000256" key="1">
    <source>
        <dbReference type="SAM" id="SignalP"/>
    </source>
</evidence>
<accession>A0A5D9C1B7</accession>
<proteinExistence type="predicted"/>
<comment type="caution">
    <text evidence="2">The sequence shown here is derived from an EMBL/GenBank/DDBJ whole genome shotgun (WGS) entry which is preliminary data.</text>
</comment>
<dbReference type="Proteomes" id="UP000322077">
    <property type="component" value="Unassembled WGS sequence"/>
</dbReference>
<dbReference type="AlphaFoldDB" id="A0A5D9C1B7"/>
<feature type="non-terminal residue" evidence="2">
    <location>
        <position position="184"/>
    </location>
</feature>
<feature type="signal peptide" evidence="1">
    <location>
        <begin position="1"/>
        <end position="25"/>
    </location>
</feature>
<feature type="chain" id="PRO_5022914232" evidence="1">
    <location>
        <begin position="26"/>
        <end position="184"/>
    </location>
</feature>
<reference evidence="2 3" key="1">
    <citation type="submission" date="2019-08" db="EMBL/GenBank/DDBJ databases">
        <authorList>
            <person name="Wang G."/>
            <person name="Xu Z."/>
        </authorList>
    </citation>
    <scope>NUCLEOTIDE SEQUENCE [LARGE SCALE GENOMIC DNA]</scope>
    <source>
        <strain evidence="2 3">ZX</strain>
    </source>
</reference>
<protein>
    <submittedName>
        <fullName evidence="2">Uncharacterized protein</fullName>
    </submittedName>
</protein>
<keyword evidence="1" id="KW-0732">Signal</keyword>
<keyword evidence="3" id="KW-1185">Reference proteome</keyword>
<organism evidence="2 3">
    <name type="scientific">Sphingomonas montanisoli</name>
    <dbReference type="NCBI Taxonomy" id="2606412"/>
    <lineage>
        <taxon>Bacteria</taxon>
        <taxon>Pseudomonadati</taxon>
        <taxon>Pseudomonadota</taxon>
        <taxon>Alphaproteobacteria</taxon>
        <taxon>Sphingomonadales</taxon>
        <taxon>Sphingomonadaceae</taxon>
        <taxon>Sphingomonas</taxon>
    </lineage>
</organism>
<dbReference type="EMBL" id="VTOU01000015">
    <property type="protein sequence ID" value="TZG23731.1"/>
    <property type="molecule type" value="Genomic_DNA"/>
</dbReference>
<gene>
    <name evidence="2" type="ORF">FYJ91_20505</name>
</gene>